<sequence>MCLVLYYQVIEFNNIEPLKIGAGGNNKQWAEPAKDYIPGSTIRGAVISQMLRQGVFDNIPAILQDMECYNAYPYESGKLYFPMPQHLRVNKHEYRRAKMKAAMPGGSNTPLELYDLSVQNNENGKNTPEFRYVAIKDDQLTGKTIGKSYRLHQSSSLNKGMKEKANLFSYQAIEPGHIFRAIIAYQDSVKQQVETVLKNTNSWYLGGSKGSGYGHCRSELPVEATVYYEDAKLNLGLPLASCASGSSLILTCLSDALFRNEYGQPVPYMPEEAITEICGHSVKRKSSFIDTGITEGYNATWRSRYPKETTLKAGSILTYTFDEPLDEREWQRTTAILEERLNGLRTQDGFGWLAVNMDYPSQLIFKGDEQSDSAATTQKWPDTRMNPQEAEVMRMISKGLGDSRSRWLYLLCEQSWNTEEGQKPSRDIIISDQLKRHQLGIMMDELKDWKPNINKRVVTDHKQAYRRDEDQCSVAGISFDKILEFLYRPEGEAKSSLTKNVDYSKLLAFAEHKLNTRKGLIYFDKKSSEATEVPAKRFIAELLLAGLQIRHRERDIT</sequence>
<gene>
    <name evidence="1" type="ORF">GJB61_08960</name>
</gene>
<proteinExistence type="predicted"/>
<dbReference type="EMBL" id="WJXB01000002">
    <property type="protein sequence ID" value="MRN53122.1"/>
    <property type="molecule type" value="Genomic_DNA"/>
</dbReference>
<dbReference type="AlphaFoldDB" id="A0A7X2L0V3"/>
<evidence type="ECO:0000313" key="1">
    <source>
        <dbReference type="EMBL" id="MRN53122.1"/>
    </source>
</evidence>
<evidence type="ECO:0008006" key="3">
    <source>
        <dbReference type="Google" id="ProtNLM"/>
    </source>
</evidence>
<accession>A0A7X2L0V3</accession>
<dbReference type="Proteomes" id="UP000463051">
    <property type="component" value="Unassembled WGS sequence"/>
</dbReference>
<organism evidence="1 2">
    <name type="scientific">Paenibacillus monticola</name>
    <dbReference type="NCBI Taxonomy" id="2666075"/>
    <lineage>
        <taxon>Bacteria</taxon>
        <taxon>Bacillati</taxon>
        <taxon>Bacillota</taxon>
        <taxon>Bacilli</taxon>
        <taxon>Bacillales</taxon>
        <taxon>Paenibacillaceae</taxon>
        <taxon>Paenibacillus</taxon>
    </lineage>
</organism>
<protein>
    <recommendedName>
        <fullName evidence="3">CRISPR-associated RAMP protein Csx10</fullName>
    </recommendedName>
</protein>
<reference evidence="1 2" key="1">
    <citation type="submission" date="2019-11" db="EMBL/GenBank/DDBJ databases">
        <title>Paenibacillus monticola sp. nov., a novel PGPR strain isolated from mountain sample in China.</title>
        <authorList>
            <person name="Zhao Q."/>
            <person name="Li H.-P."/>
            <person name="Zhang J.-L."/>
        </authorList>
    </citation>
    <scope>NUCLEOTIDE SEQUENCE [LARGE SCALE GENOMIC DNA]</scope>
    <source>
        <strain evidence="1 2">LC-T2</strain>
    </source>
</reference>
<evidence type="ECO:0000313" key="2">
    <source>
        <dbReference type="Proteomes" id="UP000463051"/>
    </source>
</evidence>
<name>A0A7X2L0V3_9BACL</name>
<keyword evidence="2" id="KW-1185">Reference proteome</keyword>
<comment type="caution">
    <text evidence="1">The sequence shown here is derived from an EMBL/GenBank/DDBJ whole genome shotgun (WGS) entry which is preliminary data.</text>
</comment>